<evidence type="ECO:0000259" key="1">
    <source>
        <dbReference type="Pfam" id="PF22693"/>
    </source>
</evidence>
<reference evidence="3 4" key="1">
    <citation type="submission" date="2015-10" db="EMBL/GenBank/DDBJ databases">
        <title>Genome analyses suggest a sexual origin of heterokaryosis in a supposedly ancient asexual fungus.</title>
        <authorList>
            <person name="Ropars J."/>
            <person name="Sedzielewska K."/>
            <person name="Noel J."/>
            <person name="Charron P."/>
            <person name="Farinelli L."/>
            <person name="Marton T."/>
            <person name="Kruger M."/>
            <person name="Pelin A."/>
            <person name="Brachmann A."/>
            <person name="Corradi N."/>
        </authorList>
    </citation>
    <scope>NUCLEOTIDE SEQUENCE [LARGE SCALE GENOMIC DNA]</scope>
    <source>
        <strain evidence="3 4">A4</strain>
    </source>
</reference>
<gene>
    <name evidence="3" type="ORF">RhiirA4_443725</name>
</gene>
<evidence type="ECO:0000259" key="2">
    <source>
        <dbReference type="Pfam" id="PF24209"/>
    </source>
</evidence>
<evidence type="ECO:0008006" key="5">
    <source>
        <dbReference type="Google" id="ProtNLM"/>
    </source>
</evidence>
<dbReference type="VEuPathDB" id="FungiDB:RhiirA1_531733"/>
<dbReference type="VEuPathDB" id="FungiDB:FUN_009924"/>
<name>A0A2I1GFL0_9GLOM</name>
<dbReference type="Proteomes" id="UP000234323">
    <property type="component" value="Unassembled WGS sequence"/>
</dbReference>
<proteinExistence type="predicted"/>
<sequence length="689" mass="80207">MSWHQKKQPKMSFNLKNIFSSNVKVEVQNLDTKSSQLVDLNLTDNLSKIRKKLENDNDNIINNTLLFSKKREERFIEIPFKKEDEFLLNEIIDKSGNILYLKFCSKPNWKFLNNLRKLEFGCTMTFNGIKKAEKRASIMKNCELTEFDAGGCLNGEVEFNSEQDRFMKTNLFFNINISDVKKFVELGMSIGTSKNEKFKSETNTTCYYTIYKKVTLKFREYLEASPEFIEAVKKAVDFEDARNLQQVTEKFGQFIPTEVIMGGKAYLDGIIMSTKHNEEDHDKVSLNAKVSVIKAELTNIYDNSIGISNNYKSKCKNLIGGEQPDSIENFDEKAWIKSLKNYRYWDCIEFQNPISIFELLPADLRKRVIELVGKRIHHLTFEEFDYKLEEFGRPNIFELKDMPLNISKMIQNKDADCNVFATINDITGSQDDFFTWQVYCPPNGKPSLLIHCIQKKKFKKRRYKLKIGWMVIGYYTDYTDLNFILSDFNAQLKVLKKDFNTLSNPTVFERDLLNFEYNPLIGKFPPCLGIPVLSKLDSSNNSLVIGHHFFNAQEKDKIGACTFSYCVKKGHYVNLPEFTFYILIISNYHISNAFGNQTFEEKKFYTRFRFNLNITKNCLNNLNTKYISLYSTEKTNLGPIFLYQKGGEIKLQYINCKCKACCICKDGLILSKKNIEYAYFDPDIRCANN</sequence>
<comment type="caution">
    <text evidence="3">The sequence shown here is derived from an EMBL/GenBank/DDBJ whole genome shotgun (WGS) entry which is preliminary data.</text>
</comment>
<dbReference type="InterPro" id="IPR055854">
    <property type="entry name" value="DUF7431"/>
</dbReference>
<feature type="domain" description="DUF7431" evidence="2">
    <location>
        <begin position="376"/>
        <end position="662"/>
    </location>
</feature>
<dbReference type="EMBL" id="LLXI01000382">
    <property type="protein sequence ID" value="PKY45421.1"/>
    <property type="molecule type" value="Genomic_DNA"/>
</dbReference>
<dbReference type="InterPro" id="IPR054586">
    <property type="entry name" value="MACPF_1_fungal"/>
</dbReference>
<protein>
    <recommendedName>
        <fullName evidence="5">MACPF domain-containing protein</fullName>
    </recommendedName>
</protein>
<evidence type="ECO:0000313" key="4">
    <source>
        <dbReference type="Proteomes" id="UP000234323"/>
    </source>
</evidence>
<organism evidence="3 4">
    <name type="scientific">Rhizophagus irregularis</name>
    <dbReference type="NCBI Taxonomy" id="588596"/>
    <lineage>
        <taxon>Eukaryota</taxon>
        <taxon>Fungi</taxon>
        <taxon>Fungi incertae sedis</taxon>
        <taxon>Mucoromycota</taxon>
        <taxon>Glomeromycotina</taxon>
        <taxon>Glomeromycetes</taxon>
        <taxon>Glomerales</taxon>
        <taxon>Glomeraceae</taxon>
        <taxon>Rhizophagus</taxon>
    </lineage>
</organism>
<dbReference type="Pfam" id="PF22693">
    <property type="entry name" value="MACPF_1"/>
    <property type="match status" value="1"/>
</dbReference>
<feature type="domain" description="MACPF-like" evidence="1">
    <location>
        <begin position="199"/>
        <end position="368"/>
    </location>
</feature>
<dbReference type="Pfam" id="PF24209">
    <property type="entry name" value="DUF7431"/>
    <property type="match status" value="1"/>
</dbReference>
<evidence type="ECO:0000313" key="3">
    <source>
        <dbReference type="EMBL" id="PKY45421.1"/>
    </source>
</evidence>
<dbReference type="AlphaFoldDB" id="A0A2I1GFL0"/>
<keyword evidence="4" id="KW-1185">Reference proteome</keyword>
<accession>A0A2I1GFL0</accession>
<dbReference type="VEuPathDB" id="FungiDB:RhiirFUN_005067"/>